<feature type="domain" description="DUF4346" evidence="1">
    <location>
        <begin position="33"/>
        <end position="117"/>
    </location>
</feature>
<dbReference type="RefSeq" id="YP_007947745.1">
    <property type="nucleotide sequence ID" value="NC_021189.1"/>
</dbReference>
<reference evidence="2" key="1">
    <citation type="journal article" date="2013" name="PLoS ONE">
        <title>Complete Sequence and Analysis of Plastid Genomes of Two Economically Important Red Algae: Pyropia haitanensis and Pyropia yezoensis.</title>
        <authorList>
            <person name="Wang L."/>
            <person name="Mao Y."/>
            <person name="Kong F."/>
            <person name="Li G."/>
            <person name="Ma F."/>
            <person name="Zhang B."/>
            <person name="Sun P."/>
            <person name="Bi G."/>
            <person name="Zhang F."/>
            <person name="Xue H."/>
            <person name="Cao M."/>
        </authorList>
    </citation>
    <scope>NUCLEOTIDE SEQUENCE</scope>
</reference>
<protein>
    <recommendedName>
        <fullName evidence="1">DUF4346 domain-containing protein</fullName>
    </recommendedName>
</protein>
<dbReference type="InterPro" id="IPR025595">
    <property type="entry name" value="PterinBD-DUF4346"/>
</dbReference>
<sequence length="117" mass="13813">MHQSIDSLLLQHQKRYLTHIEKIDYVSKNLNLDKISYFIITTNKNNKDILVEQFCYNADGYTYSILFKGQTAKHLCYIVLQLKQLNIRISTAHALYLGRELMKSELTLILDQQYIQD</sequence>
<accession>M9PR48</accession>
<keyword evidence="2" id="KW-0934">Plastid</keyword>
<dbReference type="EMBL" id="KC464603">
    <property type="protein sequence ID" value="AGG36994.1"/>
    <property type="molecule type" value="Genomic_DNA"/>
</dbReference>
<organism evidence="2">
    <name type="scientific">Pyropia haitanensis</name>
    <name type="common">Red seaweed</name>
    <name type="synonym">Porphyra haitanensis</name>
    <dbReference type="NCBI Taxonomy" id="1262161"/>
    <lineage>
        <taxon>Eukaryota</taxon>
        <taxon>Rhodophyta</taxon>
        <taxon>Bangiophyceae</taxon>
        <taxon>Bangiales</taxon>
        <taxon>Bangiaceae</taxon>
        <taxon>Pyropia</taxon>
    </lineage>
</organism>
<geneLocation type="chloroplast" evidence="2"/>
<gene>
    <name evidence="2" type="primary">ORF121</name>
    <name evidence="2" type="ORF">PyhaCp031</name>
</gene>
<proteinExistence type="predicted"/>
<dbReference type="AlphaFoldDB" id="M9PR48"/>
<name>M9PR48_PYRHA</name>
<dbReference type="Pfam" id="PF14251">
    <property type="entry name" value="PterinBD-DUF4346"/>
    <property type="match status" value="1"/>
</dbReference>
<evidence type="ECO:0000313" key="2">
    <source>
        <dbReference type="EMBL" id="AGG36994.1"/>
    </source>
</evidence>
<evidence type="ECO:0000259" key="1">
    <source>
        <dbReference type="Pfam" id="PF14251"/>
    </source>
</evidence>
<keyword evidence="2" id="KW-0150">Chloroplast</keyword>
<dbReference type="GeneID" id="15525230"/>